<proteinExistence type="predicted"/>
<evidence type="ECO:0000313" key="2">
    <source>
        <dbReference type="Proteomes" id="UP000070328"/>
    </source>
</evidence>
<comment type="caution">
    <text evidence="1">The sequence shown here is derived from an EMBL/GenBank/DDBJ whole genome shotgun (WGS) entry which is preliminary data.</text>
</comment>
<organism evidence="1 2">
    <name type="scientific">Colletotrichum simmondsii</name>
    <dbReference type="NCBI Taxonomy" id="703756"/>
    <lineage>
        <taxon>Eukaryota</taxon>
        <taxon>Fungi</taxon>
        <taxon>Dikarya</taxon>
        <taxon>Ascomycota</taxon>
        <taxon>Pezizomycotina</taxon>
        <taxon>Sordariomycetes</taxon>
        <taxon>Hypocreomycetidae</taxon>
        <taxon>Glomerellales</taxon>
        <taxon>Glomerellaceae</taxon>
        <taxon>Colletotrichum</taxon>
        <taxon>Colletotrichum acutatum species complex</taxon>
    </lineage>
</organism>
<evidence type="ECO:0000313" key="1">
    <source>
        <dbReference type="EMBL" id="KXH29011.1"/>
    </source>
</evidence>
<reference evidence="1 2" key="1">
    <citation type="submission" date="2014-02" db="EMBL/GenBank/DDBJ databases">
        <title>The genome sequence of Colletotrichum simmondsii CBS122122.</title>
        <authorList>
            <person name="Baroncelli R."/>
            <person name="Thon M.R."/>
        </authorList>
    </citation>
    <scope>NUCLEOTIDE SEQUENCE [LARGE SCALE GENOMIC DNA]</scope>
    <source>
        <strain evidence="1 2">CBS122122</strain>
    </source>
</reference>
<sequence length="93" mass="10216">MGASLATIPDLHAQNTNGIKSGFGRRGLGGSPRVVVLVRDAAVRRCMHGGQLPGVFPSASWRWSLETFNNQGSGMRYFFPFENPYGALYLRRS</sequence>
<gene>
    <name evidence="1" type="ORF">CSIM01_02080</name>
</gene>
<accession>A0A135RZC2</accession>
<dbReference type="AlphaFoldDB" id="A0A135RZC2"/>
<protein>
    <submittedName>
        <fullName evidence="1">Uncharacterized protein</fullName>
    </submittedName>
</protein>
<dbReference type="OrthoDB" id="10304769at2759"/>
<dbReference type="Proteomes" id="UP000070328">
    <property type="component" value="Unassembled WGS sequence"/>
</dbReference>
<dbReference type="EMBL" id="JFBX01000758">
    <property type="protein sequence ID" value="KXH29011.1"/>
    <property type="molecule type" value="Genomic_DNA"/>
</dbReference>
<keyword evidence="2" id="KW-1185">Reference proteome</keyword>
<name>A0A135RZC2_9PEZI</name>